<feature type="region of interest" description="Disordered" evidence="10">
    <location>
        <begin position="631"/>
        <end position="734"/>
    </location>
</feature>
<keyword evidence="4" id="KW-0597">Phosphoprotein</keyword>
<keyword evidence="3" id="KW-0963">Cytoplasm</keyword>
<dbReference type="SMART" id="SM00064">
    <property type="entry name" value="FYVE"/>
    <property type="match status" value="1"/>
</dbReference>
<dbReference type="SMART" id="SM00288">
    <property type="entry name" value="VHS"/>
    <property type="match status" value="1"/>
</dbReference>
<evidence type="ECO:0000256" key="7">
    <source>
        <dbReference type="ARBA" id="ARBA00022833"/>
    </source>
</evidence>
<dbReference type="PANTHER" id="PTHR46275:SF1">
    <property type="entry name" value="HEPATOCYTE GROWTH FACTOR-REGULATED TYROSINE KINASE SUBSTRATE"/>
    <property type="match status" value="1"/>
</dbReference>
<evidence type="ECO:0000256" key="6">
    <source>
        <dbReference type="ARBA" id="ARBA00022771"/>
    </source>
</evidence>
<dbReference type="CDD" id="cd15720">
    <property type="entry name" value="FYVE_Hrs"/>
    <property type="match status" value="1"/>
</dbReference>
<feature type="compositionally biased region" description="Low complexity" evidence="10">
    <location>
        <begin position="237"/>
        <end position="247"/>
    </location>
</feature>
<comment type="caution">
    <text evidence="13">The sequence shown here is derived from an EMBL/GenBank/DDBJ whole genome shotgun (WGS) entry which is preliminary data.</text>
</comment>
<feature type="region of interest" description="Disordered" evidence="10">
    <location>
        <begin position="227"/>
        <end position="259"/>
    </location>
</feature>
<keyword evidence="9" id="KW-0175">Coiled coil</keyword>
<dbReference type="GO" id="GO:0035091">
    <property type="term" value="F:phosphatidylinositol binding"/>
    <property type="evidence" value="ECO:0007669"/>
    <property type="project" value="InterPro"/>
</dbReference>
<dbReference type="CDD" id="cd03569">
    <property type="entry name" value="VHS_Hrs"/>
    <property type="match status" value="1"/>
</dbReference>
<dbReference type="InterPro" id="IPR024641">
    <property type="entry name" value="HRS_helical"/>
</dbReference>
<feature type="coiled-coil region" evidence="9">
    <location>
        <begin position="454"/>
        <end position="538"/>
    </location>
</feature>
<dbReference type="InterPro" id="IPR011011">
    <property type="entry name" value="Znf_FYVE_PHD"/>
</dbReference>
<name>A0A9Q0RK44_BLOTA</name>
<dbReference type="InterPro" id="IPR002014">
    <property type="entry name" value="VHS_dom"/>
</dbReference>
<keyword evidence="5" id="KW-0479">Metal-binding</keyword>
<organism evidence="13 14">
    <name type="scientific">Blomia tropicalis</name>
    <name type="common">Mite</name>
    <dbReference type="NCBI Taxonomy" id="40697"/>
    <lineage>
        <taxon>Eukaryota</taxon>
        <taxon>Metazoa</taxon>
        <taxon>Ecdysozoa</taxon>
        <taxon>Arthropoda</taxon>
        <taxon>Chelicerata</taxon>
        <taxon>Arachnida</taxon>
        <taxon>Acari</taxon>
        <taxon>Acariformes</taxon>
        <taxon>Sarcoptiformes</taxon>
        <taxon>Astigmata</taxon>
        <taxon>Glycyphagoidea</taxon>
        <taxon>Echimyopodidae</taxon>
        <taxon>Blomia</taxon>
    </lineage>
</organism>
<dbReference type="InterPro" id="IPR013083">
    <property type="entry name" value="Znf_RING/FYVE/PHD"/>
</dbReference>
<comment type="subcellular location">
    <subcellularLocation>
        <location evidence="1">Cytoplasm</location>
    </subcellularLocation>
</comment>
<evidence type="ECO:0000256" key="9">
    <source>
        <dbReference type="SAM" id="Coils"/>
    </source>
</evidence>
<keyword evidence="7" id="KW-0862">Zinc</keyword>
<evidence type="ECO:0000256" key="4">
    <source>
        <dbReference type="ARBA" id="ARBA00022553"/>
    </source>
</evidence>
<dbReference type="FunFam" id="3.30.40.10:FF:000105">
    <property type="entry name" value="WD repeat and FYVE domain-containing protein 2"/>
    <property type="match status" value="1"/>
</dbReference>
<evidence type="ECO:0000256" key="5">
    <source>
        <dbReference type="ARBA" id="ARBA00022723"/>
    </source>
</evidence>
<dbReference type="PROSITE" id="PS50178">
    <property type="entry name" value="ZF_FYVE"/>
    <property type="match status" value="1"/>
</dbReference>
<dbReference type="InterPro" id="IPR000306">
    <property type="entry name" value="Znf_FYVE"/>
</dbReference>
<dbReference type="InterPro" id="IPR003903">
    <property type="entry name" value="UIM_dom"/>
</dbReference>
<evidence type="ECO:0000313" key="13">
    <source>
        <dbReference type="EMBL" id="KAJ6217030.1"/>
    </source>
</evidence>
<dbReference type="InterPro" id="IPR017073">
    <property type="entry name" value="HGS/VPS27"/>
</dbReference>
<dbReference type="Gene3D" id="1.25.40.90">
    <property type="match status" value="1"/>
</dbReference>
<dbReference type="GO" id="GO:0031623">
    <property type="term" value="P:receptor internalization"/>
    <property type="evidence" value="ECO:0007669"/>
    <property type="project" value="TreeGrafter"/>
</dbReference>
<dbReference type="PROSITE" id="PS50330">
    <property type="entry name" value="UIM"/>
    <property type="match status" value="1"/>
</dbReference>
<evidence type="ECO:0000256" key="1">
    <source>
        <dbReference type="ARBA" id="ARBA00004496"/>
    </source>
</evidence>
<dbReference type="GO" id="GO:0008270">
    <property type="term" value="F:zinc ion binding"/>
    <property type="evidence" value="ECO:0007669"/>
    <property type="project" value="UniProtKB-KW"/>
</dbReference>
<evidence type="ECO:0000313" key="14">
    <source>
        <dbReference type="Proteomes" id="UP001142055"/>
    </source>
</evidence>
<dbReference type="CDD" id="cd21387">
    <property type="entry name" value="GAT_Hrs"/>
    <property type="match status" value="1"/>
</dbReference>
<dbReference type="PANTHER" id="PTHR46275">
    <property type="entry name" value="HEPATOCYTE GROWTH FACTOR-REGULATED TYROSINE KINASE SUBSTRATE"/>
    <property type="match status" value="1"/>
</dbReference>
<dbReference type="AlphaFoldDB" id="A0A9Q0RK44"/>
<dbReference type="SUPFAM" id="SSF57903">
    <property type="entry name" value="FYVE/PHD zinc finger"/>
    <property type="match status" value="1"/>
</dbReference>
<dbReference type="GO" id="GO:0005769">
    <property type="term" value="C:early endosome"/>
    <property type="evidence" value="ECO:0007669"/>
    <property type="project" value="TreeGrafter"/>
</dbReference>
<dbReference type="Gene3D" id="1.20.5.1940">
    <property type="match status" value="1"/>
</dbReference>
<feature type="compositionally biased region" description="Low complexity" evidence="10">
    <location>
        <begin position="643"/>
        <end position="654"/>
    </location>
</feature>
<feature type="domain" description="VHS" evidence="12">
    <location>
        <begin position="15"/>
        <end position="143"/>
    </location>
</feature>
<gene>
    <name evidence="13" type="ORF">RDWZM_008187</name>
</gene>
<sequence length="734" mass="82179">MFKSSSVFDKLLDKATSLSNLEPDWASILQICDSIRQNDVQPKYALGAIKKKLYVTNPNVVLMTLRVLESCVKNCGSVFHIEVATKQFMEDIHDVLRQTTDVNVRDAILRLVQALAHAFRNEPSYRAVSDKVKVMKIEGYQFPEFKESDAMFSADTAPEWADGECCHRCRVQFTMVVRKHHCRHCGQVFCAKCSSKMSTIPKFGIEKEVRVCDFCFDKINRKVDIKPNQVPEDTKTKSSTTSTSQPNKKSEQEIQEEEELQLALALSKSEAESKERERARYSQFTGVTKAIGNVSSNSYSSPSTGKSKKSSKSKSSKSSSKKSSSKTELPPSENDDPELARYLNREYWEQRSTAYADYEPSPSPSAPQPSMTSVNKTSTGDVVESKTFINKDKLSNVVSNQNDDELELFANSLRSTIEIFVNRLNSNKLRGRPITNDNGVQSLFMNLTNLHSQLIMYTQQTNEARSNCERLQDKISQIRDARAALDALRDEHREQLRRAAEEAERIRQQQMAQKLEIMRKKKQEYLQYQRELAIQRMQEQEMMIRSDQFKFANPNAAVPPPGVGQQQWTNPIPVGAPGAGGYYVPNHNFPGVQQPSMGSPMQGQYVQSTIPNNSNMVTSQQAAMVSTVATVPGAPQQQPPVPSQSQQSLPSQPQFIGQIPQMNPPNMYMAPGPVSMPPSVPSNPQVSSTPYQMGPPPSSAPAHQQQPPPQQVIQPPPPPPPPSQTNEELLIKFD</sequence>
<feature type="compositionally biased region" description="Low complexity" evidence="10">
    <location>
        <begin position="295"/>
        <end position="305"/>
    </location>
</feature>
<protein>
    <recommendedName>
        <fullName evidence="2">Hepatocyte growth factor-regulated tyrosine kinase substrate</fullName>
    </recommendedName>
</protein>
<dbReference type="OMA" id="CGHKIHA"/>
<evidence type="ECO:0000256" key="8">
    <source>
        <dbReference type="PROSITE-ProRule" id="PRU00091"/>
    </source>
</evidence>
<feature type="domain" description="FYVE-type" evidence="11">
    <location>
        <begin position="160"/>
        <end position="220"/>
    </location>
</feature>
<dbReference type="Pfam" id="PF00790">
    <property type="entry name" value="VHS"/>
    <property type="match status" value="1"/>
</dbReference>
<dbReference type="InterPro" id="IPR017455">
    <property type="entry name" value="Znf_FYVE-rel"/>
</dbReference>
<feature type="region of interest" description="Disordered" evidence="10">
    <location>
        <begin position="356"/>
        <end position="381"/>
    </location>
</feature>
<feature type="compositionally biased region" description="Basic residues" evidence="10">
    <location>
        <begin position="306"/>
        <end position="324"/>
    </location>
</feature>
<dbReference type="PROSITE" id="PS50179">
    <property type="entry name" value="VHS"/>
    <property type="match status" value="1"/>
</dbReference>
<keyword evidence="6 8" id="KW-0863">Zinc-finger</keyword>
<dbReference type="Gene3D" id="3.30.40.10">
    <property type="entry name" value="Zinc/RING finger domain, C3HC4 (zinc finger)"/>
    <property type="match status" value="1"/>
</dbReference>
<dbReference type="InterPro" id="IPR008942">
    <property type="entry name" value="ENTH_VHS"/>
</dbReference>
<evidence type="ECO:0000256" key="10">
    <source>
        <dbReference type="SAM" id="MobiDB-lite"/>
    </source>
</evidence>
<dbReference type="EMBL" id="JAPWDV010000003">
    <property type="protein sequence ID" value="KAJ6217030.1"/>
    <property type="molecule type" value="Genomic_DNA"/>
</dbReference>
<dbReference type="Proteomes" id="UP001142055">
    <property type="component" value="Chromosome 3"/>
</dbReference>
<dbReference type="GO" id="GO:0043130">
    <property type="term" value="F:ubiquitin binding"/>
    <property type="evidence" value="ECO:0007669"/>
    <property type="project" value="InterPro"/>
</dbReference>
<feature type="compositionally biased region" description="Pro residues" evidence="10">
    <location>
        <begin position="706"/>
        <end position="723"/>
    </location>
</feature>
<dbReference type="PIRSF" id="PIRSF036956">
    <property type="entry name" value="Hrs_Vps27"/>
    <property type="match status" value="1"/>
</dbReference>
<proteinExistence type="predicted"/>
<accession>A0A9Q0RK44</accession>
<reference evidence="13" key="1">
    <citation type="submission" date="2022-12" db="EMBL/GenBank/DDBJ databases">
        <title>Genome assemblies of Blomia tropicalis.</title>
        <authorList>
            <person name="Cui Y."/>
        </authorList>
    </citation>
    <scope>NUCLEOTIDE SEQUENCE</scope>
    <source>
        <tissue evidence="13">Adult mites</tissue>
    </source>
</reference>
<keyword evidence="14" id="KW-1185">Reference proteome</keyword>
<dbReference type="SUPFAM" id="SSF48464">
    <property type="entry name" value="ENTH/VHS domain"/>
    <property type="match status" value="1"/>
</dbReference>
<dbReference type="Pfam" id="PF01363">
    <property type="entry name" value="FYVE"/>
    <property type="match status" value="1"/>
</dbReference>
<evidence type="ECO:0000256" key="3">
    <source>
        <dbReference type="ARBA" id="ARBA00022490"/>
    </source>
</evidence>
<dbReference type="Pfam" id="PF12210">
    <property type="entry name" value="Hrs_helical"/>
    <property type="match status" value="1"/>
</dbReference>
<evidence type="ECO:0000256" key="2">
    <source>
        <dbReference type="ARBA" id="ARBA00015450"/>
    </source>
</evidence>
<dbReference type="GO" id="GO:0032456">
    <property type="term" value="P:endocytic recycling"/>
    <property type="evidence" value="ECO:0007669"/>
    <property type="project" value="TreeGrafter"/>
</dbReference>
<evidence type="ECO:0000259" key="12">
    <source>
        <dbReference type="PROSITE" id="PS50179"/>
    </source>
</evidence>
<feature type="region of interest" description="Disordered" evidence="10">
    <location>
        <begin position="292"/>
        <end position="339"/>
    </location>
</feature>
<evidence type="ECO:0000259" key="11">
    <source>
        <dbReference type="PROSITE" id="PS50178"/>
    </source>
</evidence>